<keyword evidence="1" id="KW-0413">Isomerase</keyword>
<reference evidence="3 4" key="1">
    <citation type="submission" date="2020-04" db="EMBL/GenBank/DDBJ databases">
        <title>Azohydromonas sp. isolated from soil.</title>
        <authorList>
            <person name="Dahal R.H."/>
        </authorList>
    </citation>
    <scope>NUCLEOTIDE SEQUENCE [LARGE SCALE GENOMIC DNA]</scope>
    <source>
        <strain evidence="3 4">G-1-1-14</strain>
    </source>
</reference>
<dbReference type="Gene3D" id="3.30.2350.10">
    <property type="entry name" value="Pseudouridine synthase"/>
    <property type="match status" value="1"/>
</dbReference>
<dbReference type="AlphaFoldDB" id="A0A848F9R5"/>
<dbReference type="EMBL" id="JABBFW010000006">
    <property type="protein sequence ID" value="NML15586.1"/>
    <property type="molecule type" value="Genomic_DNA"/>
</dbReference>
<dbReference type="SUPFAM" id="SSF55120">
    <property type="entry name" value="Pseudouridine synthase"/>
    <property type="match status" value="1"/>
</dbReference>
<proteinExistence type="predicted"/>
<evidence type="ECO:0000313" key="4">
    <source>
        <dbReference type="Proteomes" id="UP000574067"/>
    </source>
</evidence>
<comment type="caution">
    <text evidence="3">The sequence shown here is derived from an EMBL/GenBank/DDBJ whole genome shotgun (WGS) entry which is preliminary data.</text>
</comment>
<organism evidence="3 4">
    <name type="scientific">Azohydromonas caseinilytica</name>
    <dbReference type="NCBI Taxonomy" id="2728836"/>
    <lineage>
        <taxon>Bacteria</taxon>
        <taxon>Pseudomonadati</taxon>
        <taxon>Pseudomonadota</taxon>
        <taxon>Betaproteobacteria</taxon>
        <taxon>Burkholderiales</taxon>
        <taxon>Sphaerotilaceae</taxon>
        <taxon>Azohydromonas</taxon>
    </lineage>
</organism>
<dbReference type="Pfam" id="PF00849">
    <property type="entry name" value="PseudoU_synth_2"/>
    <property type="match status" value="1"/>
</dbReference>
<dbReference type="PANTHER" id="PTHR21600">
    <property type="entry name" value="MITOCHONDRIAL RNA PSEUDOURIDINE SYNTHASE"/>
    <property type="match status" value="1"/>
</dbReference>
<dbReference type="GO" id="GO:0000455">
    <property type="term" value="P:enzyme-directed rRNA pseudouridine synthesis"/>
    <property type="evidence" value="ECO:0007669"/>
    <property type="project" value="TreeGrafter"/>
</dbReference>
<feature type="domain" description="Pseudouridine synthase RsuA/RluA-like" evidence="2">
    <location>
        <begin position="23"/>
        <end position="179"/>
    </location>
</feature>
<evidence type="ECO:0000256" key="1">
    <source>
        <dbReference type="ARBA" id="ARBA00023235"/>
    </source>
</evidence>
<dbReference type="PANTHER" id="PTHR21600:SF56">
    <property type="entry name" value="TRNA PSEUDOURIDINE SYNTHASE C"/>
    <property type="match status" value="1"/>
</dbReference>
<dbReference type="Proteomes" id="UP000574067">
    <property type="component" value="Unassembled WGS sequence"/>
</dbReference>
<keyword evidence="4" id="KW-1185">Reference proteome</keyword>
<dbReference type="GO" id="GO:0009982">
    <property type="term" value="F:pseudouridine synthase activity"/>
    <property type="evidence" value="ECO:0007669"/>
    <property type="project" value="InterPro"/>
</dbReference>
<dbReference type="InterPro" id="IPR050188">
    <property type="entry name" value="RluA_PseudoU_synthase"/>
</dbReference>
<name>A0A848F9R5_9BURK</name>
<dbReference type="GO" id="GO:0003723">
    <property type="term" value="F:RNA binding"/>
    <property type="evidence" value="ECO:0007669"/>
    <property type="project" value="InterPro"/>
</dbReference>
<dbReference type="InterPro" id="IPR020103">
    <property type="entry name" value="PsdUridine_synth_cat_dom_sf"/>
</dbReference>
<accession>A0A848F9R5</accession>
<protein>
    <submittedName>
        <fullName evidence="3">Pseudouridine synthase</fullName>
    </submittedName>
</protein>
<evidence type="ECO:0000259" key="2">
    <source>
        <dbReference type="Pfam" id="PF00849"/>
    </source>
</evidence>
<dbReference type="RefSeq" id="WP_169160478.1">
    <property type="nucleotide sequence ID" value="NZ_JABBFW010000006.1"/>
</dbReference>
<evidence type="ECO:0000313" key="3">
    <source>
        <dbReference type="EMBL" id="NML15586.1"/>
    </source>
</evidence>
<sequence>MSHAPPSDADTPAPLPLLYHDGYLVIVDKPAGLLVHRTALDAHEQRAALQLVRDQIGAPVWPVHRLDKGTSGVLAFALDVDTARRLGAQFEAGVPRKTYLALVRGWPPAAGEIDHPLARDPERPSAGQPLLAARTRYERLARVEWPFATDARHSTSRYALLQVFPESGRRHQIRRHLKHIAHPLIGDATHGKGAHNRAVASWLGLQRLWLHALALELTHPATGRPFWLQALPDASWRALLAQGAWEWDKPRPAWALD</sequence>
<gene>
    <name evidence="3" type="ORF">HHL10_11460</name>
</gene>
<dbReference type="InterPro" id="IPR006145">
    <property type="entry name" value="PsdUridine_synth_RsuA/RluA"/>
</dbReference>
<dbReference type="GO" id="GO:0140098">
    <property type="term" value="F:catalytic activity, acting on RNA"/>
    <property type="evidence" value="ECO:0007669"/>
    <property type="project" value="UniProtKB-ARBA"/>
</dbReference>